<dbReference type="Proteomes" id="UP000681722">
    <property type="component" value="Unassembled WGS sequence"/>
</dbReference>
<protein>
    <submittedName>
        <fullName evidence="2">Uncharacterized protein</fullName>
    </submittedName>
</protein>
<organism evidence="2 5">
    <name type="scientific">Didymodactylos carnosus</name>
    <dbReference type="NCBI Taxonomy" id="1234261"/>
    <lineage>
        <taxon>Eukaryota</taxon>
        <taxon>Metazoa</taxon>
        <taxon>Spiralia</taxon>
        <taxon>Gnathifera</taxon>
        <taxon>Rotifera</taxon>
        <taxon>Eurotatoria</taxon>
        <taxon>Bdelloidea</taxon>
        <taxon>Philodinida</taxon>
        <taxon>Philodinidae</taxon>
        <taxon>Didymodactylos</taxon>
    </lineage>
</organism>
<dbReference type="Proteomes" id="UP000682733">
    <property type="component" value="Unassembled WGS sequence"/>
</dbReference>
<gene>
    <name evidence="2" type="ORF">GPM918_LOCUS37665</name>
    <name evidence="1" type="ORF">OVA965_LOCUS31338</name>
    <name evidence="4" type="ORF">SRO942_LOCUS38439</name>
    <name evidence="3" type="ORF">TMI583_LOCUS32164</name>
</gene>
<evidence type="ECO:0000313" key="3">
    <source>
        <dbReference type="EMBL" id="CAF4172990.1"/>
    </source>
</evidence>
<dbReference type="AlphaFoldDB" id="A0A815UXZ0"/>
<evidence type="ECO:0000313" key="2">
    <source>
        <dbReference type="EMBL" id="CAF1523533.1"/>
    </source>
</evidence>
<evidence type="ECO:0000313" key="4">
    <source>
        <dbReference type="EMBL" id="CAF4382648.1"/>
    </source>
</evidence>
<dbReference type="Proteomes" id="UP000677228">
    <property type="component" value="Unassembled WGS sequence"/>
</dbReference>
<dbReference type="EMBL" id="CAJNOQ010024080">
    <property type="protein sequence ID" value="CAF1523533.1"/>
    <property type="molecule type" value="Genomic_DNA"/>
</dbReference>
<dbReference type="EMBL" id="CAJNOK010023470">
    <property type="protein sequence ID" value="CAF1363271.1"/>
    <property type="molecule type" value="Genomic_DNA"/>
</dbReference>
<name>A0A815UXZ0_9BILA</name>
<comment type="caution">
    <text evidence="2">The sequence shown here is derived from an EMBL/GenBank/DDBJ whole genome shotgun (WGS) entry which is preliminary data.</text>
</comment>
<accession>A0A815UXZ0</accession>
<proteinExistence type="predicted"/>
<dbReference type="EMBL" id="CAJOBA010045123">
    <property type="protein sequence ID" value="CAF4172990.1"/>
    <property type="molecule type" value="Genomic_DNA"/>
</dbReference>
<dbReference type="EMBL" id="CAJOBC010089640">
    <property type="protein sequence ID" value="CAF4382648.1"/>
    <property type="molecule type" value="Genomic_DNA"/>
</dbReference>
<evidence type="ECO:0000313" key="5">
    <source>
        <dbReference type="Proteomes" id="UP000663829"/>
    </source>
</evidence>
<reference evidence="2" key="1">
    <citation type="submission" date="2021-02" db="EMBL/GenBank/DDBJ databases">
        <authorList>
            <person name="Nowell W R."/>
        </authorList>
    </citation>
    <scope>NUCLEOTIDE SEQUENCE</scope>
</reference>
<dbReference type="Proteomes" id="UP000663829">
    <property type="component" value="Unassembled WGS sequence"/>
</dbReference>
<sequence>MQEVKVPTTTTNGSLVGLLISDQMLSLKRLEFKWTWPEFIVPYVATVSSIEFLIAADAWTIKTVIQFLKYLPRLKRLIATIAQEEDDSTVDENMTTPATARTSLSHLEIRGSHCSTLYTIEYAFQCFSQLVIFRWFGSTPNITMIQSSQWERLISKYLPLLVKLYLDIQLYGDNVSSLIVDDVLPQTDFWIKRKWSVECAKSSVYEDAYFIVKPFYSA</sequence>
<keyword evidence="5" id="KW-1185">Reference proteome</keyword>
<evidence type="ECO:0000313" key="1">
    <source>
        <dbReference type="EMBL" id="CAF1363271.1"/>
    </source>
</evidence>